<dbReference type="CDD" id="cd16917">
    <property type="entry name" value="HATPase_UhpB-NarQ-NarX-like"/>
    <property type="match status" value="1"/>
</dbReference>
<keyword evidence="8" id="KW-0902">Two-component regulatory system</keyword>
<evidence type="ECO:0000256" key="3">
    <source>
        <dbReference type="ARBA" id="ARBA00022553"/>
    </source>
</evidence>
<evidence type="ECO:0000259" key="10">
    <source>
        <dbReference type="Pfam" id="PF07730"/>
    </source>
</evidence>
<evidence type="ECO:0000256" key="7">
    <source>
        <dbReference type="ARBA" id="ARBA00022840"/>
    </source>
</evidence>
<dbReference type="GO" id="GO:0046983">
    <property type="term" value="F:protein dimerization activity"/>
    <property type="evidence" value="ECO:0007669"/>
    <property type="project" value="InterPro"/>
</dbReference>
<dbReference type="Pfam" id="PF07730">
    <property type="entry name" value="HisKA_3"/>
    <property type="match status" value="1"/>
</dbReference>
<keyword evidence="9" id="KW-0472">Membrane</keyword>
<reference evidence="12" key="1">
    <citation type="submission" date="2023-02" db="EMBL/GenBank/DDBJ databases">
        <title>Kitasatospora phosalacinea NBRC 14362.</title>
        <authorList>
            <person name="Ichikawa N."/>
            <person name="Sato H."/>
            <person name="Tonouchi N."/>
        </authorList>
    </citation>
    <scope>NUCLEOTIDE SEQUENCE</scope>
    <source>
        <strain evidence="12">NBRC 14362</strain>
    </source>
</reference>
<evidence type="ECO:0000256" key="6">
    <source>
        <dbReference type="ARBA" id="ARBA00022777"/>
    </source>
</evidence>
<dbReference type="Proteomes" id="UP001165143">
    <property type="component" value="Unassembled WGS sequence"/>
</dbReference>
<dbReference type="EMBL" id="BSRX01000060">
    <property type="protein sequence ID" value="GLW58806.1"/>
    <property type="molecule type" value="Genomic_DNA"/>
</dbReference>
<dbReference type="InterPro" id="IPR036890">
    <property type="entry name" value="HATPase_C_sf"/>
</dbReference>
<organism evidence="12 13">
    <name type="scientific">Kitasatospora phosalacinea</name>
    <dbReference type="NCBI Taxonomy" id="2065"/>
    <lineage>
        <taxon>Bacteria</taxon>
        <taxon>Bacillati</taxon>
        <taxon>Actinomycetota</taxon>
        <taxon>Actinomycetes</taxon>
        <taxon>Kitasatosporales</taxon>
        <taxon>Streptomycetaceae</taxon>
        <taxon>Kitasatospora</taxon>
    </lineage>
</organism>
<dbReference type="AlphaFoldDB" id="A0A9W6PPJ1"/>
<evidence type="ECO:0000313" key="13">
    <source>
        <dbReference type="Proteomes" id="UP001165143"/>
    </source>
</evidence>
<dbReference type="RefSeq" id="WP_234337539.1">
    <property type="nucleotide sequence ID" value="NZ_JNYE01000083.1"/>
</dbReference>
<sequence>MNGSRTGRRVARMLTACGRGLVQALASQFAGVPLLVGSLLSVVFLPLGLGVLTTPLLLKGARAFADTERRWAREWSGVPIASPYRPLPRTEPGLIGRIELCRELLKDPATWRDLLWLLVNVPVGALLGVLPAALLVNGLGGLLVAPFLVAFTSAHHLYWTLNIPLGALCLAVAVFGAPLFVKAHALFCSVLLSPGRGQLTARVDSLTDSRSQVVDASAAELRRIERDLHDGAQARLVALGMNIGLAEQLIKHDPEAASQLMVEAREHSGQALSDLRDLVRGIHPPVLAERGLDGAVRALALTMPFPVDVRIELPGRPEAPVESAVYFAVAEALTNAAKHSGAGRAWAQLSHEDGRLVAIVGDDGMGGASASPGGGLAGVERRLAAFDGVLVVTSPAGGPTIITMELPCALSSPRT</sequence>
<accession>A0A9W6PPJ1</accession>
<dbReference type="Gene3D" id="1.20.5.1930">
    <property type="match status" value="1"/>
</dbReference>
<dbReference type="EC" id="2.7.13.3" evidence="2"/>
<keyword evidence="9" id="KW-0812">Transmembrane</keyword>
<dbReference type="Gene3D" id="3.30.565.10">
    <property type="entry name" value="Histidine kinase-like ATPase, C-terminal domain"/>
    <property type="match status" value="1"/>
</dbReference>
<dbReference type="InterPro" id="IPR050482">
    <property type="entry name" value="Sensor_HK_TwoCompSys"/>
</dbReference>
<protein>
    <recommendedName>
        <fullName evidence="2">histidine kinase</fullName>
        <ecNumber evidence="2">2.7.13.3</ecNumber>
    </recommendedName>
</protein>
<evidence type="ECO:0000256" key="4">
    <source>
        <dbReference type="ARBA" id="ARBA00022679"/>
    </source>
</evidence>
<evidence type="ECO:0000256" key="8">
    <source>
        <dbReference type="ARBA" id="ARBA00023012"/>
    </source>
</evidence>
<gene>
    <name evidence="12" type="ORF">Kpho01_68170</name>
</gene>
<keyword evidence="3" id="KW-0597">Phosphoprotein</keyword>
<proteinExistence type="predicted"/>
<evidence type="ECO:0000256" key="1">
    <source>
        <dbReference type="ARBA" id="ARBA00000085"/>
    </source>
</evidence>
<keyword evidence="7" id="KW-0067">ATP-binding</keyword>
<dbReference type="SUPFAM" id="SSF55874">
    <property type="entry name" value="ATPase domain of HSP90 chaperone/DNA topoisomerase II/histidine kinase"/>
    <property type="match status" value="1"/>
</dbReference>
<keyword evidence="4" id="KW-0808">Transferase</keyword>
<feature type="transmembrane region" description="Helical" evidence="9">
    <location>
        <begin position="36"/>
        <end position="58"/>
    </location>
</feature>
<dbReference type="PANTHER" id="PTHR24421:SF10">
    <property type="entry name" value="NITRATE_NITRITE SENSOR PROTEIN NARQ"/>
    <property type="match status" value="1"/>
</dbReference>
<evidence type="ECO:0000259" key="11">
    <source>
        <dbReference type="Pfam" id="PF13796"/>
    </source>
</evidence>
<comment type="caution">
    <text evidence="12">The sequence shown here is derived from an EMBL/GenBank/DDBJ whole genome shotgun (WGS) entry which is preliminary data.</text>
</comment>
<keyword evidence="6 12" id="KW-0418">Kinase</keyword>
<dbReference type="GO" id="GO:0016020">
    <property type="term" value="C:membrane"/>
    <property type="evidence" value="ECO:0007669"/>
    <property type="project" value="InterPro"/>
</dbReference>
<comment type="catalytic activity">
    <reaction evidence="1">
        <text>ATP + protein L-histidine = ADP + protein N-phospho-L-histidine.</text>
        <dbReference type="EC" id="2.7.13.3"/>
    </reaction>
</comment>
<feature type="domain" description="Putative sensor" evidence="11">
    <location>
        <begin position="22"/>
        <end position="192"/>
    </location>
</feature>
<dbReference type="GO" id="GO:0005524">
    <property type="term" value="F:ATP binding"/>
    <property type="evidence" value="ECO:0007669"/>
    <property type="project" value="UniProtKB-KW"/>
</dbReference>
<dbReference type="InterPro" id="IPR025828">
    <property type="entry name" value="Put_sensor_dom"/>
</dbReference>
<name>A0A9W6PPJ1_9ACTN</name>
<dbReference type="GO" id="GO:0000155">
    <property type="term" value="F:phosphorelay sensor kinase activity"/>
    <property type="evidence" value="ECO:0007669"/>
    <property type="project" value="InterPro"/>
</dbReference>
<feature type="domain" description="Signal transduction histidine kinase subgroup 3 dimerisation and phosphoacceptor" evidence="10">
    <location>
        <begin position="220"/>
        <end position="287"/>
    </location>
</feature>
<evidence type="ECO:0000256" key="5">
    <source>
        <dbReference type="ARBA" id="ARBA00022741"/>
    </source>
</evidence>
<evidence type="ECO:0000256" key="9">
    <source>
        <dbReference type="SAM" id="Phobius"/>
    </source>
</evidence>
<dbReference type="PANTHER" id="PTHR24421">
    <property type="entry name" value="NITRATE/NITRITE SENSOR PROTEIN NARX-RELATED"/>
    <property type="match status" value="1"/>
</dbReference>
<dbReference type="Pfam" id="PF13796">
    <property type="entry name" value="Sensor"/>
    <property type="match status" value="1"/>
</dbReference>
<dbReference type="InterPro" id="IPR011712">
    <property type="entry name" value="Sig_transdc_His_kin_sub3_dim/P"/>
</dbReference>
<keyword evidence="9" id="KW-1133">Transmembrane helix</keyword>
<keyword evidence="5" id="KW-0547">Nucleotide-binding</keyword>
<feature type="transmembrane region" description="Helical" evidence="9">
    <location>
        <begin position="156"/>
        <end position="181"/>
    </location>
</feature>
<evidence type="ECO:0000256" key="2">
    <source>
        <dbReference type="ARBA" id="ARBA00012438"/>
    </source>
</evidence>
<evidence type="ECO:0000313" key="12">
    <source>
        <dbReference type="EMBL" id="GLW58806.1"/>
    </source>
</evidence>